<dbReference type="InterPro" id="IPR051165">
    <property type="entry name" value="Multifunctional_ANK_Repeat"/>
</dbReference>
<dbReference type="PANTHER" id="PTHR24123:SF33">
    <property type="entry name" value="PROTEIN HOS4"/>
    <property type="match status" value="1"/>
</dbReference>
<keyword evidence="4" id="KW-0732">Signal</keyword>
<reference evidence="5" key="1">
    <citation type="submission" date="2022-11" db="EMBL/GenBank/DDBJ databases">
        <authorList>
            <person name="Graham C."/>
            <person name="Newman J.D."/>
        </authorList>
    </citation>
    <scope>NUCLEOTIDE SEQUENCE</scope>
    <source>
        <strain evidence="5">DSM 19486</strain>
    </source>
</reference>
<dbReference type="Proteomes" id="UP001142592">
    <property type="component" value="Unassembled WGS sequence"/>
</dbReference>
<protein>
    <submittedName>
        <fullName evidence="5">Ankyrin repeat domain-containing protein</fullName>
    </submittedName>
</protein>
<dbReference type="InterPro" id="IPR002110">
    <property type="entry name" value="Ankyrin_rpt"/>
</dbReference>
<organism evidence="5 6">
    <name type="scientific">Pedobacter agri</name>
    <dbReference type="NCBI Taxonomy" id="454586"/>
    <lineage>
        <taxon>Bacteria</taxon>
        <taxon>Pseudomonadati</taxon>
        <taxon>Bacteroidota</taxon>
        <taxon>Sphingobacteriia</taxon>
        <taxon>Sphingobacteriales</taxon>
        <taxon>Sphingobacteriaceae</taxon>
        <taxon>Pedobacter</taxon>
    </lineage>
</organism>
<keyword evidence="1" id="KW-0677">Repeat</keyword>
<feature type="signal peptide" evidence="4">
    <location>
        <begin position="1"/>
        <end position="21"/>
    </location>
</feature>
<sequence length="276" mass="31357">MKKTFTILITSLALLSCQNKAQEATQVTNKIAEKQELAQTQNIQDTIKIPKPTDEIVGEFYKAIFDNDSIKVRQMLETVFPANYEPKNKIPPLQALIWSSDNLYLTKLFVEGGAKINNKENPLTVVASEYGRLEILKYLIEKGCDIKNNKAFNTAGFHRFYDGAKFLLLNGANQEKGDVRGKIWLFEQAVIKSNYEVLNKLNLTNEELNHNNCDGETALIIAVKQNNFQMVKYLLNKNVDKKKPETFDCGDNVNYGKTPIQIAKKANYQEIISLLK</sequence>
<name>A0A9X3D9I0_9SPHI</name>
<dbReference type="PROSITE" id="PS51257">
    <property type="entry name" value="PROKAR_LIPOPROTEIN"/>
    <property type="match status" value="1"/>
</dbReference>
<dbReference type="Pfam" id="PF12796">
    <property type="entry name" value="Ank_2"/>
    <property type="match status" value="2"/>
</dbReference>
<dbReference type="RefSeq" id="WP_010602215.1">
    <property type="nucleotide sequence ID" value="NZ_JAPJUH010000001.1"/>
</dbReference>
<proteinExistence type="predicted"/>
<keyword evidence="2 3" id="KW-0040">ANK repeat</keyword>
<evidence type="ECO:0000256" key="2">
    <source>
        <dbReference type="ARBA" id="ARBA00023043"/>
    </source>
</evidence>
<feature type="chain" id="PRO_5040880836" evidence="4">
    <location>
        <begin position="22"/>
        <end position="276"/>
    </location>
</feature>
<dbReference type="EMBL" id="JAPJUH010000001">
    <property type="protein sequence ID" value="MCX3263387.1"/>
    <property type="molecule type" value="Genomic_DNA"/>
</dbReference>
<feature type="repeat" description="ANK" evidence="3">
    <location>
        <begin position="214"/>
        <end position="246"/>
    </location>
</feature>
<dbReference type="PANTHER" id="PTHR24123">
    <property type="entry name" value="ANKYRIN REPEAT-CONTAINING"/>
    <property type="match status" value="1"/>
</dbReference>
<dbReference type="SMART" id="SM00248">
    <property type="entry name" value="ANK"/>
    <property type="match status" value="2"/>
</dbReference>
<evidence type="ECO:0000256" key="4">
    <source>
        <dbReference type="SAM" id="SignalP"/>
    </source>
</evidence>
<evidence type="ECO:0000256" key="3">
    <source>
        <dbReference type="PROSITE-ProRule" id="PRU00023"/>
    </source>
</evidence>
<dbReference type="InterPro" id="IPR036770">
    <property type="entry name" value="Ankyrin_rpt-contain_sf"/>
</dbReference>
<evidence type="ECO:0000313" key="6">
    <source>
        <dbReference type="Proteomes" id="UP001142592"/>
    </source>
</evidence>
<accession>A0A9X3D9I0</accession>
<dbReference type="PROSITE" id="PS50088">
    <property type="entry name" value="ANK_REPEAT"/>
    <property type="match status" value="1"/>
</dbReference>
<dbReference type="PROSITE" id="PS50297">
    <property type="entry name" value="ANK_REP_REGION"/>
    <property type="match status" value="1"/>
</dbReference>
<dbReference type="AlphaFoldDB" id="A0A9X3D9I0"/>
<evidence type="ECO:0000313" key="5">
    <source>
        <dbReference type="EMBL" id="MCX3263387.1"/>
    </source>
</evidence>
<dbReference type="Gene3D" id="1.25.40.20">
    <property type="entry name" value="Ankyrin repeat-containing domain"/>
    <property type="match status" value="1"/>
</dbReference>
<comment type="caution">
    <text evidence="5">The sequence shown here is derived from an EMBL/GenBank/DDBJ whole genome shotgun (WGS) entry which is preliminary data.</text>
</comment>
<keyword evidence="6" id="KW-1185">Reference proteome</keyword>
<dbReference type="SUPFAM" id="SSF48403">
    <property type="entry name" value="Ankyrin repeat"/>
    <property type="match status" value="1"/>
</dbReference>
<evidence type="ECO:0000256" key="1">
    <source>
        <dbReference type="ARBA" id="ARBA00022737"/>
    </source>
</evidence>
<gene>
    <name evidence="5" type="ORF">OQZ29_01430</name>
</gene>